<dbReference type="Proteomes" id="UP001224775">
    <property type="component" value="Unassembled WGS sequence"/>
</dbReference>
<protein>
    <recommendedName>
        <fullName evidence="6">MYND-type domain-containing protein</fullName>
    </recommendedName>
</protein>
<evidence type="ECO:0000313" key="8">
    <source>
        <dbReference type="Proteomes" id="UP001224775"/>
    </source>
</evidence>
<keyword evidence="2 4" id="KW-0863">Zinc-finger</keyword>
<feature type="compositionally biased region" description="Polar residues" evidence="5">
    <location>
        <begin position="25"/>
        <end position="48"/>
    </location>
</feature>
<feature type="compositionally biased region" description="Basic residues" evidence="5">
    <location>
        <begin position="1"/>
        <end position="17"/>
    </location>
</feature>
<dbReference type="Gene3D" id="6.10.140.2220">
    <property type="match status" value="1"/>
</dbReference>
<keyword evidence="8" id="KW-1185">Reference proteome</keyword>
<evidence type="ECO:0000313" key="7">
    <source>
        <dbReference type="EMBL" id="KAK1739269.1"/>
    </source>
</evidence>
<evidence type="ECO:0000256" key="2">
    <source>
        <dbReference type="ARBA" id="ARBA00022771"/>
    </source>
</evidence>
<dbReference type="Pfam" id="PF01753">
    <property type="entry name" value="zf-MYND"/>
    <property type="match status" value="1"/>
</dbReference>
<name>A0AAD8Y437_9STRA</name>
<reference evidence="7" key="1">
    <citation type="submission" date="2023-06" db="EMBL/GenBank/DDBJ databases">
        <title>Survivors Of The Sea: Transcriptome response of Skeletonema marinoi to long-term dormancy.</title>
        <authorList>
            <person name="Pinder M.I.M."/>
            <person name="Kourtchenko O."/>
            <person name="Robertson E.K."/>
            <person name="Larsson T."/>
            <person name="Maumus F."/>
            <person name="Osuna-Cruz C.M."/>
            <person name="Vancaester E."/>
            <person name="Stenow R."/>
            <person name="Vandepoele K."/>
            <person name="Ploug H."/>
            <person name="Bruchert V."/>
            <person name="Godhe A."/>
            <person name="Topel M."/>
        </authorList>
    </citation>
    <scope>NUCLEOTIDE SEQUENCE</scope>
    <source>
        <strain evidence="7">R05AC</strain>
    </source>
</reference>
<dbReference type="InterPro" id="IPR002893">
    <property type="entry name" value="Znf_MYND"/>
</dbReference>
<feature type="region of interest" description="Disordered" evidence="5">
    <location>
        <begin position="1"/>
        <end position="48"/>
    </location>
</feature>
<evidence type="ECO:0000259" key="6">
    <source>
        <dbReference type="PROSITE" id="PS50865"/>
    </source>
</evidence>
<evidence type="ECO:0000256" key="5">
    <source>
        <dbReference type="SAM" id="MobiDB-lite"/>
    </source>
</evidence>
<dbReference type="SUPFAM" id="SSF144232">
    <property type="entry name" value="HIT/MYND zinc finger-like"/>
    <property type="match status" value="1"/>
</dbReference>
<sequence length="268" mass="29673">MTSLKKAKGKARRAAKAKAKEDEAVTNQPLGAQASQRNDAPMSGTTTTARCNHGLVPSHYHPQSHVASNNLQTCKWFLQAFVNEFDGTAGDFLAAYHATKEKCAVVWNDPSMMEFVVSFLLACGAGKVMEGNIKIASKYAALACYFEQYIQVELLNTRPFPNWPKIKELYAANSHTTVSFLKRRIPCSCLDEKYKEVKSIPKIGLCCSPECPLPCGKTELSATMCCSRCRAANYCSRKCQVAAWQGHRGECGFYAELKAKFKENKENS</sequence>
<gene>
    <name evidence="7" type="ORF">QTG54_009812</name>
</gene>
<dbReference type="GO" id="GO:0008270">
    <property type="term" value="F:zinc ion binding"/>
    <property type="evidence" value="ECO:0007669"/>
    <property type="project" value="UniProtKB-KW"/>
</dbReference>
<comment type="caution">
    <text evidence="7">The sequence shown here is derived from an EMBL/GenBank/DDBJ whole genome shotgun (WGS) entry which is preliminary data.</text>
</comment>
<proteinExistence type="predicted"/>
<evidence type="ECO:0000256" key="1">
    <source>
        <dbReference type="ARBA" id="ARBA00022723"/>
    </source>
</evidence>
<evidence type="ECO:0000256" key="3">
    <source>
        <dbReference type="ARBA" id="ARBA00022833"/>
    </source>
</evidence>
<keyword evidence="1" id="KW-0479">Metal-binding</keyword>
<dbReference type="AlphaFoldDB" id="A0AAD8Y437"/>
<organism evidence="7 8">
    <name type="scientific">Skeletonema marinoi</name>
    <dbReference type="NCBI Taxonomy" id="267567"/>
    <lineage>
        <taxon>Eukaryota</taxon>
        <taxon>Sar</taxon>
        <taxon>Stramenopiles</taxon>
        <taxon>Ochrophyta</taxon>
        <taxon>Bacillariophyta</taxon>
        <taxon>Coscinodiscophyceae</taxon>
        <taxon>Thalassiosirophycidae</taxon>
        <taxon>Thalassiosirales</taxon>
        <taxon>Skeletonemataceae</taxon>
        <taxon>Skeletonema</taxon>
        <taxon>Skeletonema marinoi-dohrnii complex</taxon>
    </lineage>
</organism>
<dbReference type="EMBL" id="JATAAI010000018">
    <property type="protein sequence ID" value="KAK1739269.1"/>
    <property type="molecule type" value="Genomic_DNA"/>
</dbReference>
<feature type="domain" description="MYND-type" evidence="6">
    <location>
        <begin position="215"/>
        <end position="251"/>
    </location>
</feature>
<keyword evidence="3" id="KW-0862">Zinc</keyword>
<dbReference type="PROSITE" id="PS50865">
    <property type="entry name" value="ZF_MYND_2"/>
    <property type="match status" value="1"/>
</dbReference>
<evidence type="ECO:0000256" key="4">
    <source>
        <dbReference type="PROSITE-ProRule" id="PRU00134"/>
    </source>
</evidence>
<accession>A0AAD8Y437</accession>